<evidence type="ECO:0000256" key="1">
    <source>
        <dbReference type="ARBA" id="ARBA00001947"/>
    </source>
</evidence>
<dbReference type="GO" id="GO:0008270">
    <property type="term" value="F:zinc ion binding"/>
    <property type="evidence" value="ECO:0007669"/>
    <property type="project" value="InterPro"/>
</dbReference>
<keyword evidence="3" id="KW-0479">Metal-binding</keyword>
<dbReference type="GO" id="GO:0004022">
    <property type="term" value="F:alcohol dehydrogenase (NAD+) activity"/>
    <property type="evidence" value="ECO:0007669"/>
    <property type="project" value="TreeGrafter"/>
</dbReference>
<dbReference type="InterPro" id="IPR002328">
    <property type="entry name" value="ADH_Zn_CS"/>
</dbReference>
<dbReference type="Gene3D" id="3.90.180.10">
    <property type="entry name" value="Medium-chain alcohol dehydrogenases, catalytic domain"/>
    <property type="match status" value="1"/>
</dbReference>
<feature type="domain" description="Enoyl reductase (ER)" evidence="7">
    <location>
        <begin position="48"/>
        <end position="364"/>
    </location>
</feature>
<dbReference type="InterPro" id="IPR020843">
    <property type="entry name" value="ER"/>
</dbReference>
<organism evidence="8">
    <name type="scientific">Odontella aurita</name>
    <dbReference type="NCBI Taxonomy" id="265563"/>
    <lineage>
        <taxon>Eukaryota</taxon>
        <taxon>Sar</taxon>
        <taxon>Stramenopiles</taxon>
        <taxon>Ochrophyta</taxon>
        <taxon>Bacillariophyta</taxon>
        <taxon>Mediophyceae</taxon>
        <taxon>Biddulphiophycidae</taxon>
        <taxon>Eupodiscales</taxon>
        <taxon>Odontellaceae</taxon>
        <taxon>Odontella</taxon>
    </lineage>
</organism>
<comment type="cofactor">
    <cofactor evidence="1">
        <name>Zn(2+)</name>
        <dbReference type="ChEBI" id="CHEBI:29105"/>
    </cofactor>
</comment>
<dbReference type="Gene3D" id="3.40.50.720">
    <property type="entry name" value="NAD(P)-binding Rossmann-like Domain"/>
    <property type="match status" value="1"/>
</dbReference>
<dbReference type="InterPro" id="IPR013154">
    <property type="entry name" value="ADH-like_N"/>
</dbReference>
<dbReference type="AlphaFoldDB" id="A0A7S4JKV6"/>
<dbReference type="PROSITE" id="PS00059">
    <property type="entry name" value="ADH_ZINC"/>
    <property type="match status" value="1"/>
</dbReference>
<evidence type="ECO:0000256" key="3">
    <source>
        <dbReference type="ARBA" id="ARBA00022723"/>
    </source>
</evidence>
<feature type="compositionally biased region" description="Basic and acidic residues" evidence="6">
    <location>
        <begin position="38"/>
        <end position="47"/>
    </location>
</feature>
<evidence type="ECO:0000256" key="2">
    <source>
        <dbReference type="ARBA" id="ARBA00008072"/>
    </source>
</evidence>
<dbReference type="SUPFAM" id="SSF51735">
    <property type="entry name" value="NAD(P)-binding Rossmann-fold domains"/>
    <property type="match status" value="1"/>
</dbReference>
<dbReference type="Pfam" id="PF08240">
    <property type="entry name" value="ADH_N"/>
    <property type="match status" value="1"/>
</dbReference>
<feature type="region of interest" description="Disordered" evidence="6">
    <location>
        <begin position="22"/>
        <end position="47"/>
    </location>
</feature>
<sequence length="368" mass="39785">MAAALARSGHTRGDMGAFAISEIGPISTVSESPDEEESNSRHQDRSEGPLAFLRLPVPAPAPGQVLIKVSFCGVCHTELDEIEGRTAPPHLPVVPGHEVVGNVVERGQDVTDLNVGDRVGVGWIFDSDGSEYENLSPAFRATGRDANGGYAEYMVVGERYAHHIPNVFTDEEAAPLLCAGGVGYRALMLTGLKDNEPVGLMGFGGSAHIVLQLSKHIYPNSKVYVFARSQTTRDFAMELGADWAGHISDEPPEKLRAIIDTTPAWQPILSSLENLKPGGRLVINAIRKESKDASLLANLDYAHHIWMEKEIKTVANVTGRDLREFLEVAAEIPLRPKVTIYPVKEANKALKALKAGNVQGAYVLKVNA</sequence>
<protein>
    <recommendedName>
        <fullName evidence="7">Enoyl reductase (ER) domain-containing protein</fullName>
    </recommendedName>
</protein>
<evidence type="ECO:0000259" key="7">
    <source>
        <dbReference type="SMART" id="SM00829"/>
    </source>
</evidence>
<dbReference type="PANTHER" id="PTHR42940">
    <property type="entry name" value="ALCOHOL DEHYDROGENASE 1-RELATED"/>
    <property type="match status" value="1"/>
</dbReference>
<proteinExistence type="inferred from homology"/>
<comment type="similarity">
    <text evidence="2">Belongs to the zinc-containing alcohol dehydrogenase family.</text>
</comment>
<keyword evidence="5" id="KW-0560">Oxidoreductase</keyword>
<dbReference type="InterPro" id="IPR036291">
    <property type="entry name" value="NAD(P)-bd_dom_sf"/>
</dbReference>
<dbReference type="GO" id="GO:0005737">
    <property type="term" value="C:cytoplasm"/>
    <property type="evidence" value="ECO:0007669"/>
    <property type="project" value="TreeGrafter"/>
</dbReference>
<evidence type="ECO:0000256" key="4">
    <source>
        <dbReference type="ARBA" id="ARBA00022833"/>
    </source>
</evidence>
<name>A0A7S4JKV6_9STRA</name>
<dbReference type="EMBL" id="HBKQ01042608">
    <property type="protein sequence ID" value="CAE2266827.1"/>
    <property type="molecule type" value="Transcribed_RNA"/>
</dbReference>
<dbReference type="PANTHER" id="PTHR42940:SF8">
    <property type="entry name" value="VACUOLAR PROTEIN SORTING-ASSOCIATED PROTEIN 11"/>
    <property type="match status" value="1"/>
</dbReference>
<gene>
    <name evidence="8" type="ORF">OAUR00152_LOCUS29376</name>
</gene>
<keyword evidence="4" id="KW-0862">Zinc</keyword>
<evidence type="ECO:0000256" key="6">
    <source>
        <dbReference type="SAM" id="MobiDB-lite"/>
    </source>
</evidence>
<accession>A0A7S4JKV6</accession>
<evidence type="ECO:0000256" key="5">
    <source>
        <dbReference type="ARBA" id="ARBA00023002"/>
    </source>
</evidence>
<dbReference type="InterPro" id="IPR011032">
    <property type="entry name" value="GroES-like_sf"/>
</dbReference>
<evidence type="ECO:0000313" key="8">
    <source>
        <dbReference type="EMBL" id="CAE2266827.1"/>
    </source>
</evidence>
<reference evidence="8" key="1">
    <citation type="submission" date="2021-01" db="EMBL/GenBank/DDBJ databases">
        <authorList>
            <person name="Corre E."/>
            <person name="Pelletier E."/>
            <person name="Niang G."/>
            <person name="Scheremetjew M."/>
            <person name="Finn R."/>
            <person name="Kale V."/>
            <person name="Holt S."/>
            <person name="Cochrane G."/>
            <person name="Meng A."/>
            <person name="Brown T."/>
            <person name="Cohen L."/>
        </authorList>
    </citation>
    <scope>NUCLEOTIDE SEQUENCE</scope>
    <source>
        <strain evidence="8">Isolate 1302-5</strain>
    </source>
</reference>
<dbReference type="SUPFAM" id="SSF50129">
    <property type="entry name" value="GroES-like"/>
    <property type="match status" value="1"/>
</dbReference>
<dbReference type="SMART" id="SM00829">
    <property type="entry name" value="PKS_ER"/>
    <property type="match status" value="1"/>
</dbReference>